<dbReference type="AlphaFoldDB" id="A0A2P2Q1D0"/>
<protein>
    <submittedName>
        <fullName evidence="2">Uncharacterized protein</fullName>
    </submittedName>
</protein>
<accession>A0A2P2Q1D0</accession>
<proteinExistence type="predicted"/>
<keyword evidence="1" id="KW-0472">Membrane</keyword>
<reference evidence="2" key="1">
    <citation type="submission" date="2018-02" db="EMBL/GenBank/DDBJ databases">
        <title>Rhizophora mucronata_Transcriptome.</title>
        <authorList>
            <person name="Meera S.P."/>
            <person name="Sreeshan A."/>
            <person name="Augustine A."/>
        </authorList>
    </citation>
    <scope>NUCLEOTIDE SEQUENCE</scope>
    <source>
        <tissue evidence="2">Leaf</tissue>
    </source>
</reference>
<dbReference type="EMBL" id="GGEC01080248">
    <property type="protein sequence ID" value="MBX60732.1"/>
    <property type="molecule type" value="Transcribed_RNA"/>
</dbReference>
<sequence length="28" mass="3376">MFIYELFSFRSLEVFGCLSLVSFFFFKA</sequence>
<keyword evidence="1" id="KW-0812">Transmembrane</keyword>
<keyword evidence="1" id="KW-1133">Transmembrane helix</keyword>
<name>A0A2P2Q1D0_RHIMU</name>
<feature type="transmembrane region" description="Helical" evidence="1">
    <location>
        <begin position="6"/>
        <end position="26"/>
    </location>
</feature>
<evidence type="ECO:0000313" key="2">
    <source>
        <dbReference type="EMBL" id="MBX60732.1"/>
    </source>
</evidence>
<organism evidence="2">
    <name type="scientific">Rhizophora mucronata</name>
    <name type="common">Asiatic mangrove</name>
    <dbReference type="NCBI Taxonomy" id="61149"/>
    <lineage>
        <taxon>Eukaryota</taxon>
        <taxon>Viridiplantae</taxon>
        <taxon>Streptophyta</taxon>
        <taxon>Embryophyta</taxon>
        <taxon>Tracheophyta</taxon>
        <taxon>Spermatophyta</taxon>
        <taxon>Magnoliopsida</taxon>
        <taxon>eudicotyledons</taxon>
        <taxon>Gunneridae</taxon>
        <taxon>Pentapetalae</taxon>
        <taxon>rosids</taxon>
        <taxon>fabids</taxon>
        <taxon>Malpighiales</taxon>
        <taxon>Rhizophoraceae</taxon>
        <taxon>Rhizophora</taxon>
    </lineage>
</organism>
<evidence type="ECO:0000256" key="1">
    <source>
        <dbReference type="SAM" id="Phobius"/>
    </source>
</evidence>